<dbReference type="EMBL" id="FOET01000008">
    <property type="protein sequence ID" value="SEQ46069.1"/>
    <property type="molecule type" value="Genomic_DNA"/>
</dbReference>
<accession>A0A1H9G7M0</accession>
<evidence type="ECO:0008006" key="5">
    <source>
        <dbReference type="Google" id="ProtNLM"/>
    </source>
</evidence>
<proteinExistence type="predicted"/>
<feature type="region of interest" description="Disordered" evidence="1">
    <location>
        <begin position="112"/>
        <end position="131"/>
    </location>
</feature>
<name>A0A1H9G7M0_9ACTN</name>
<dbReference type="AlphaFoldDB" id="A0A1H9G7M0"/>
<reference evidence="3 4" key="1">
    <citation type="submission" date="2016-10" db="EMBL/GenBank/DDBJ databases">
        <authorList>
            <person name="de Groot N.N."/>
        </authorList>
    </citation>
    <scope>NUCLEOTIDE SEQUENCE [LARGE SCALE GENOMIC DNA]</scope>
    <source>
        <strain evidence="3 4">CGMCC 4.3519</strain>
    </source>
</reference>
<evidence type="ECO:0000256" key="2">
    <source>
        <dbReference type="SAM" id="SignalP"/>
    </source>
</evidence>
<feature type="chain" id="PRO_5039321479" description="Secreted protein" evidence="2">
    <location>
        <begin position="27"/>
        <end position="131"/>
    </location>
</feature>
<keyword evidence="4" id="KW-1185">Reference proteome</keyword>
<protein>
    <recommendedName>
        <fullName evidence="5">Secreted protein</fullName>
    </recommendedName>
</protein>
<organism evidence="3 4">
    <name type="scientific">Streptomyces radiopugnans</name>
    <dbReference type="NCBI Taxonomy" id="403935"/>
    <lineage>
        <taxon>Bacteria</taxon>
        <taxon>Bacillati</taxon>
        <taxon>Actinomycetota</taxon>
        <taxon>Actinomycetes</taxon>
        <taxon>Kitasatosporales</taxon>
        <taxon>Streptomycetaceae</taxon>
        <taxon>Streptomyces</taxon>
    </lineage>
</organism>
<keyword evidence="2" id="KW-0732">Signal</keyword>
<evidence type="ECO:0000313" key="3">
    <source>
        <dbReference type="EMBL" id="SEQ46069.1"/>
    </source>
</evidence>
<evidence type="ECO:0000256" key="1">
    <source>
        <dbReference type="SAM" id="MobiDB-lite"/>
    </source>
</evidence>
<evidence type="ECO:0000313" key="4">
    <source>
        <dbReference type="Proteomes" id="UP000199055"/>
    </source>
</evidence>
<sequence>MSKRAGGRWLAAALAVSAVLTSGCVASVDAGELPGVYRNEATGAQIVLGSDGTFSATDVSMDGVSDPVDFSGEWDFLDDQASSDFIYLSIEDGGLGRIGGVQLYTSGPEKVYFNSDPDGPPTLELTRTAAQ</sequence>
<dbReference type="STRING" id="403935.SAMN05216481_108137"/>
<dbReference type="PROSITE" id="PS51257">
    <property type="entry name" value="PROKAR_LIPOPROTEIN"/>
    <property type="match status" value="1"/>
</dbReference>
<feature type="signal peptide" evidence="2">
    <location>
        <begin position="1"/>
        <end position="26"/>
    </location>
</feature>
<gene>
    <name evidence="3" type="ORF">SAMN05216481_108137</name>
</gene>
<dbReference type="RefSeq" id="WP_245770142.1">
    <property type="nucleotide sequence ID" value="NZ_FOET01000008.1"/>
</dbReference>
<dbReference type="Proteomes" id="UP000199055">
    <property type="component" value="Unassembled WGS sequence"/>
</dbReference>